<dbReference type="STRING" id="1850246.LPB138_02285"/>
<dbReference type="Gene3D" id="1.10.260.50">
    <property type="match status" value="1"/>
</dbReference>
<dbReference type="InterPro" id="IPR016454">
    <property type="entry name" value="Cysteine_dSase"/>
</dbReference>
<dbReference type="InterPro" id="IPR015422">
    <property type="entry name" value="PyrdxlP-dep_Trfase_small"/>
</dbReference>
<evidence type="ECO:0000256" key="1">
    <source>
        <dbReference type="ARBA" id="ARBA00001933"/>
    </source>
</evidence>
<feature type="domain" description="Aminotransferase class V" evidence="11">
    <location>
        <begin position="4"/>
        <end position="368"/>
    </location>
</feature>
<dbReference type="Proteomes" id="UP000176050">
    <property type="component" value="Chromosome"/>
</dbReference>
<dbReference type="GO" id="GO:0031071">
    <property type="term" value="F:cysteine desulfurase activity"/>
    <property type="evidence" value="ECO:0007669"/>
    <property type="project" value="UniProtKB-EC"/>
</dbReference>
<keyword evidence="4" id="KW-0808">Transferase</keyword>
<dbReference type="RefSeq" id="WP_070235692.1">
    <property type="nucleotide sequence ID" value="NZ_CP017478.1"/>
</dbReference>
<dbReference type="EMBL" id="CP017478">
    <property type="protein sequence ID" value="AOW19576.1"/>
    <property type="molecule type" value="Genomic_DNA"/>
</dbReference>
<dbReference type="InterPro" id="IPR000192">
    <property type="entry name" value="Aminotrans_V_dom"/>
</dbReference>
<comment type="catalytic activity">
    <reaction evidence="9">
        <text>(sulfur carrier)-H + L-cysteine = (sulfur carrier)-SH + L-alanine</text>
        <dbReference type="Rhea" id="RHEA:43892"/>
        <dbReference type="Rhea" id="RHEA-COMP:14737"/>
        <dbReference type="Rhea" id="RHEA-COMP:14739"/>
        <dbReference type="ChEBI" id="CHEBI:29917"/>
        <dbReference type="ChEBI" id="CHEBI:35235"/>
        <dbReference type="ChEBI" id="CHEBI:57972"/>
        <dbReference type="ChEBI" id="CHEBI:64428"/>
        <dbReference type="EC" id="2.8.1.7"/>
    </reaction>
</comment>
<dbReference type="InterPro" id="IPR020578">
    <property type="entry name" value="Aminotrans_V_PyrdxlP_BS"/>
</dbReference>
<reference evidence="12 13" key="1">
    <citation type="submission" date="2016-10" db="EMBL/GenBank/DDBJ databases">
        <title>Lutibacter sp. LPB0138, isolated from marine gastropod.</title>
        <authorList>
            <person name="Kim E."/>
            <person name="Yi H."/>
        </authorList>
    </citation>
    <scope>NUCLEOTIDE SEQUENCE [LARGE SCALE GENOMIC DNA]</scope>
    <source>
        <strain evidence="12 13">LPB0138</strain>
    </source>
</reference>
<evidence type="ECO:0000256" key="2">
    <source>
        <dbReference type="ARBA" id="ARBA00006490"/>
    </source>
</evidence>
<evidence type="ECO:0000256" key="7">
    <source>
        <dbReference type="ARBA" id="ARBA00023004"/>
    </source>
</evidence>
<keyword evidence="8" id="KW-0411">Iron-sulfur</keyword>
<sequence>MNKIYLDNAATTAIAPEVIDVITNSMASIYGNPSSTHQFGRTAKSIVENARKSIAKRFNVTASEIVFTSGGSEADNLILWNAVTNLGVTRIISSRIEHHAVLHTIEMIEKDLKISVEYVNVNEEGCIDLIHLEELLSENNQKTLVSLMYVNNEIGTILDVKKVCELCKTNNALFHSDAVQAVGHYALDLQETPIDFIVASAHKFHGPKGVGFAYFKKGFGIKPILTGGEQERGARAGTENVHSILGMEKALELVYQNLDADIEYISGLKNYFMEQLSINIPKVIFNGIPANSLESSYSILNVRFPVDSPMLLFSLDLKGIAASGGSACQSGSNTGSHVLNAILSEKEAMKTSVRFSFSKHNTTEEIDSVLGVLIDVLKK</sequence>
<dbReference type="AlphaFoldDB" id="A0A1D8P4U3"/>
<keyword evidence="7" id="KW-0408">Iron</keyword>
<dbReference type="PANTHER" id="PTHR11601">
    <property type="entry name" value="CYSTEINE DESULFURYLASE FAMILY MEMBER"/>
    <property type="match status" value="1"/>
</dbReference>
<organism evidence="12 13">
    <name type="scientific">Urechidicola croceus</name>
    <dbReference type="NCBI Taxonomy" id="1850246"/>
    <lineage>
        <taxon>Bacteria</taxon>
        <taxon>Pseudomonadati</taxon>
        <taxon>Bacteroidota</taxon>
        <taxon>Flavobacteriia</taxon>
        <taxon>Flavobacteriales</taxon>
        <taxon>Flavobacteriaceae</taxon>
        <taxon>Urechidicola</taxon>
    </lineage>
</organism>
<proteinExistence type="inferred from homology"/>
<dbReference type="OrthoDB" id="9804366at2"/>
<evidence type="ECO:0000256" key="10">
    <source>
        <dbReference type="RuleBase" id="RU004504"/>
    </source>
</evidence>
<keyword evidence="13" id="KW-1185">Reference proteome</keyword>
<evidence type="ECO:0000256" key="3">
    <source>
        <dbReference type="ARBA" id="ARBA00012239"/>
    </source>
</evidence>
<keyword evidence="6" id="KW-0663">Pyridoxal phosphate</keyword>
<dbReference type="InterPro" id="IPR015424">
    <property type="entry name" value="PyrdxlP-dep_Trfase"/>
</dbReference>
<dbReference type="EC" id="2.8.1.7" evidence="3"/>
<dbReference type="PANTHER" id="PTHR11601:SF34">
    <property type="entry name" value="CYSTEINE DESULFURASE"/>
    <property type="match status" value="1"/>
</dbReference>
<dbReference type="KEGG" id="lul:LPB138_02285"/>
<evidence type="ECO:0000256" key="8">
    <source>
        <dbReference type="ARBA" id="ARBA00023014"/>
    </source>
</evidence>
<evidence type="ECO:0000313" key="13">
    <source>
        <dbReference type="Proteomes" id="UP000176050"/>
    </source>
</evidence>
<evidence type="ECO:0000313" key="12">
    <source>
        <dbReference type="EMBL" id="AOW19576.1"/>
    </source>
</evidence>
<evidence type="ECO:0000256" key="9">
    <source>
        <dbReference type="ARBA" id="ARBA00050776"/>
    </source>
</evidence>
<dbReference type="GO" id="GO:0051536">
    <property type="term" value="F:iron-sulfur cluster binding"/>
    <property type="evidence" value="ECO:0007669"/>
    <property type="project" value="UniProtKB-KW"/>
</dbReference>
<evidence type="ECO:0000256" key="6">
    <source>
        <dbReference type="ARBA" id="ARBA00022898"/>
    </source>
</evidence>
<evidence type="ECO:0000256" key="5">
    <source>
        <dbReference type="ARBA" id="ARBA00022723"/>
    </source>
</evidence>
<dbReference type="GO" id="GO:0046872">
    <property type="term" value="F:metal ion binding"/>
    <property type="evidence" value="ECO:0007669"/>
    <property type="project" value="UniProtKB-KW"/>
</dbReference>
<dbReference type="SUPFAM" id="SSF53383">
    <property type="entry name" value="PLP-dependent transferases"/>
    <property type="match status" value="1"/>
</dbReference>
<comment type="cofactor">
    <cofactor evidence="1 10">
        <name>pyridoxal 5'-phosphate</name>
        <dbReference type="ChEBI" id="CHEBI:597326"/>
    </cofactor>
</comment>
<dbReference type="PROSITE" id="PS00595">
    <property type="entry name" value="AA_TRANSFER_CLASS_5"/>
    <property type="match status" value="1"/>
</dbReference>
<accession>A0A1D8P4U3</accession>
<dbReference type="InterPro" id="IPR015421">
    <property type="entry name" value="PyrdxlP-dep_Trfase_major"/>
</dbReference>
<dbReference type="PIRSF" id="PIRSF005572">
    <property type="entry name" value="NifS"/>
    <property type="match status" value="1"/>
</dbReference>
<evidence type="ECO:0000259" key="11">
    <source>
        <dbReference type="Pfam" id="PF00266"/>
    </source>
</evidence>
<comment type="similarity">
    <text evidence="2">Belongs to the class-V pyridoxal-phosphate-dependent aminotransferase family. NifS/IscS subfamily.</text>
</comment>
<gene>
    <name evidence="12" type="ORF">LPB138_02285</name>
</gene>
<dbReference type="Pfam" id="PF00266">
    <property type="entry name" value="Aminotran_5"/>
    <property type="match status" value="1"/>
</dbReference>
<keyword evidence="5" id="KW-0479">Metal-binding</keyword>
<name>A0A1D8P4U3_9FLAO</name>
<protein>
    <recommendedName>
        <fullName evidence="3">cysteine desulfurase</fullName>
        <ecNumber evidence="3">2.8.1.7</ecNumber>
    </recommendedName>
</protein>
<evidence type="ECO:0000256" key="4">
    <source>
        <dbReference type="ARBA" id="ARBA00022679"/>
    </source>
</evidence>
<dbReference type="Gene3D" id="3.40.640.10">
    <property type="entry name" value="Type I PLP-dependent aspartate aminotransferase-like (Major domain)"/>
    <property type="match status" value="1"/>
</dbReference>
<dbReference type="Gene3D" id="3.90.1150.10">
    <property type="entry name" value="Aspartate Aminotransferase, domain 1"/>
    <property type="match status" value="1"/>
</dbReference>